<feature type="transmembrane region" description="Helical" evidence="1">
    <location>
        <begin position="134"/>
        <end position="151"/>
    </location>
</feature>
<gene>
    <name evidence="2" type="ORF">SAMN05421842_1531</name>
</gene>
<evidence type="ECO:0000256" key="1">
    <source>
        <dbReference type="SAM" id="Phobius"/>
    </source>
</evidence>
<dbReference type="STRING" id="119641.SAMN05421842_1531"/>
<sequence>MESEESFLINFNKKSLKLILIIYLASCFLSFLFFCVLKALGLSDNISINSLIILGILILIYAIAFYKCYKSTITENGFNTKAFNVTKIIILLITYFHYLFLNFTMHIDSLWLIIFFFVILGALFFDVKMIIQSIILSILCQIIVFVNNPSIFLDKQLPIAESLMRIIAIVLTLVGILVIVYFASKLLESISDKEIEVKTENQKLVDLFKNISEISTIILSSSENLSAAIEEQTSSLLEASGTSQSVSEDSSEMLDKSNKNKEILSNLLNANEVVTNKTKDSEHKIKELINITDNNQNSLN</sequence>
<keyword evidence="1" id="KW-0472">Membrane</keyword>
<feature type="transmembrane region" description="Helical" evidence="1">
    <location>
        <begin position="110"/>
        <end position="127"/>
    </location>
</feature>
<keyword evidence="1" id="KW-0812">Transmembrane</keyword>
<dbReference type="EMBL" id="FOMG01000053">
    <property type="protein sequence ID" value="SFD46353.1"/>
    <property type="molecule type" value="Genomic_DNA"/>
</dbReference>
<reference evidence="2 3" key="1">
    <citation type="submission" date="2016-10" db="EMBL/GenBank/DDBJ databases">
        <authorList>
            <person name="de Groot N.N."/>
        </authorList>
    </citation>
    <scope>NUCLEOTIDE SEQUENCE [LARGE SCALE GENOMIC DNA]</scope>
    <source>
        <strain evidence="2 3">DSM 12992</strain>
    </source>
</reference>
<feature type="transmembrane region" description="Helical" evidence="1">
    <location>
        <begin position="163"/>
        <end position="183"/>
    </location>
</feature>
<keyword evidence="1" id="KW-1133">Transmembrane helix</keyword>
<evidence type="ECO:0000313" key="2">
    <source>
        <dbReference type="EMBL" id="SFD46353.1"/>
    </source>
</evidence>
<feature type="non-terminal residue" evidence="2">
    <location>
        <position position="300"/>
    </location>
</feature>
<protein>
    <submittedName>
        <fullName evidence="2">Methyl-accepting chemotaxis protein</fullName>
    </submittedName>
</protein>
<dbReference type="SUPFAM" id="SSF58104">
    <property type="entry name" value="Methyl-accepting chemotaxis protein (MCP) signaling domain"/>
    <property type="match status" value="1"/>
</dbReference>
<dbReference type="AlphaFoldDB" id="A0A1I1SR28"/>
<proteinExistence type="predicted"/>
<accession>A0A1I1SR28</accession>
<organism evidence="2 3">
    <name type="scientific">Clostridium uliginosum</name>
    <dbReference type="NCBI Taxonomy" id="119641"/>
    <lineage>
        <taxon>Bacteria</taxon>
        <taxon>Bacillati</taxon>
        <taxon>Bacillota</taxon>
        <taxon>Clostridia</taxon>
        <taxon>Eubacteriales</taxon>
        <taxon>Clostridiaceae</taxon>
        <taxon>Clostridium</taxon>
    </lineage>
</organism>
<keyword evidence="3" id="KW-1185">Reference proteome</keyword>
<feature type="transmembrane region" description="Helical" evidence="1">
    <location>
        <begin position="46"/>
        <end position="66"/>
    </location>
</feature>
<name>A0A1I1SR28_9CLOT</name>
<feature type="transmembrane region" description="Helical" evidence="1">
    <location>
        <begin position="78"/>
        <end position="98"/>
    </location>
</feature>
<dbReference type="Proteomes" id="UP000199263">
    <property type="component" value="Unassembled WGS sequence"/>
</dbReference>
<feature type="transmembrane region" description="Helical" evidence="1">
    <location>
        <begin position="20"/>
        <end position="40"/>
    </location>
</feature>
<evidence type="ECO:0000313" key="3">
    <source>
        <dbReference type="Proteomes" id="UP000199263"/>
    </source>
</evidence>